<reference evidence="2 3" key="1">
    <citation type="journal article" date="2015" name="Genome Biol.">
        <title>Comparative genomics of Steinernema reveals deeply conserved gene regulatory networks.</title>
        <authorList>
            <person name="Dillman A.R."/>
            <person name="Macchietto M."/>
            <person name="Porter C.F."/>
            <person name="Rogers A."/>
            <person name="Williams B."/>
            <person name="Antoshechkin I."/>
            <person name="Lee M.M."/>
            <person name="Goodwin Z."/>
            <person name="Lu X."/>
            <person name="Lewis E.E."/>
            <person name="Goodrich-Blair H."/>
            <person name="Stock S.P."/>
            <person name="Adams B.J."/>
            <person name="Sternberg P.W."/>
            <person name="Mortazavi A."/>
        </authorList>
    </citation>
    <scope>NUCLEOTIDE SEQUENCE [LARGE SCALE GENOMIC DNA]</scope>
    <source>
        <strain evidence="2 3">ALL</strain>
    </source>
</reference>
<dbReference type="EMBL" id="AZBU02000010">
    <property type="protein sequence ID" value="TKR62247.1"/>
    <property type="molecule type" value="Genomic_DNA"/>
</dbReference>
<feature type="chain" id="PRO_5020356169" evidence="1">
    <location>
        <begin position="18"/>
        <end position="88"/>
    </location>
</feature>
<evidence type="ECO:0000256" key="1">
    <source>
        <dbReference type="SAM" id="SignalP"/>
    </source>
</evidence>
<reference evidence="2 3" key="2">
    <citation type="journal article" date="2019" name="G3 (Bethesda)">
        <title>Hybrid Assembly of the Genome of the Entomopathogenic Nematode Steinernema carpocapsae Identifies the X-Chromosome.</title>
        <authorList>
            <person name="Serra L."/>
            <person name="Macchietto M."/>
            <person name="Macias-Munoz A."/>
            <person name="McGill C.J."/>
            <person name="Rodriguez I.M."/>
            <person name="Rodriguez B."/>
            <person name="Murad R."/>
            <person name="Mortazavi A."/>
        </authorList>
    </citation>
    <scope>NUCLEOTIDE SEQUENCE [LARGE SCALE GENOMIC DNA]</scope>
    <source>
        <strain evidence="2 3">ALL</strain>
    </source>
</reference>
<protein>
    <submittedName>
        <fullName evidence="2">Uncharacterized protein</fullName>
    </submittedName>
</protein>
<organism evidence="2 3">
    <name type="scientific">Steinernema carpocapsae</name>
    <name type="common">Entomopathogenic nematode</name>
    <dbReference type="NCBI Taxonomy" id="34508"/>
    <lineage>
        <taxon>Eukaryota</taxon>
        <taxon>Metazoa</taxon>
        <taxon>Ecdysozoa</taxon>
        <taxon>Nematoda</taxon>
        <taxon>Chromadorea</taxon>
        <taxon>Rhabditida</taxon>
        <taxon>Tylenchina</taxon>
        <taxon>Panagrolaimomorpha</taxon>
        <taxon>Strongyloidoidea</taxon>
        <taxon>Steinernematidae</taxon>
        <taxon>Steinernema</taxon>
    </lineage>
</organism>
<keyword evidence="1" id="KW-0732">Signal</keyword>
<comment type="caution">
    <text evidence="2">The sequence shown here is derived from an EMBL/GenBank/DDBJ whole genome shotgun (WGS) entry which is preliminary data.</text>
</comment>
<keyword evidence="3" id="KW-1185">Reference proteome</keyword>
<feature type="signal peptide" evidence="1">
    <location>
        <begin position="1"/>
        <end position="17"/>
    </location>
</feature>
<name>A0A4U5M0T5_STECR</name>
<dbReference type="Proteomes" id="UP000298663">
    <property type="component" value="Unassembled WGS sequence"/>
</dbReference>
<sequence>MKTLAILLLCFFVTVQATWPEKTKFHRGEKLENGKDGRLRLGNIKPGFFPDPLPDDYESHPKNTFAEKPFAYCCRYHEGRCIGCVAFG</sequence>
<dbReference type="AlphaFoldDB" id="A0A4U5M0T5"/>
<gene>
    <name evidence="2" type="ORF">L596_026235</name>
</gene>
<evidence type="ECO:0000313" key="2">
    <source>
        <dbReference type="EMBL" id="TKR62247.1"/>
    </source>
</evidence>
<accession>A0A4U5M0T5</accession>
<evidence type="ECO:0000313" key="3">
    <source>
        <dbReference type="Proteomes" id="UP000298663"/>
    </source>
</evidence>
<proteinExistence type="predicted"/>